<evidence type="ECO:0000313" key="1">
    <source>
        <dbReference type="EMBL" id="KAJ9111272.1"/>
    </source>
</evidence>
<dbReference type="EMBL" id="JASBWU010000031">
    <property type="protein sequence ID" value="KAJ9111272.1"/>
    <property type="molecule type" value="Genomic_DNA"/>
</dbReference>
<proteinExistence type="predicted"/>
<accession>A0ACC2WL40</accession>
<protein>
    <submittedName>
        <fullName evidence="1">Uncharacterized protein</fullName>
    </submittedName>
</protein>
<comment type="caution">
    <text evidence="1">The sequence shown here is derived from an EMBL/GenBank/DDBJ whole genome shotgun (WGS) entry which is preliminary data.</text>
</comment>
<gene>
    <name evidence="1" type="ORF">QFC22_006572</name>
</gene>
<evidence type="ECO:0000313" key="2">
    <source>
        <dbReference type="Proteomes" id="UP001243375"/>
    </source>
</evidence>
<organism evidence="1 2">
    <name type="scientific">Naganishia vaughanmartiniae</name>
    <dbReference type="NCBI Taxonomy" id="1424756"/>
    <lineage>
        <taxon>Eukaryota</taxon>
        <taxon>Fungi</taxon>
        <taxon>Dikarya</taxon>
        <taxon>Basidiomycota</taxon>
        <taxon>Agaricomycotina</taxon>
        <taxon>Tremellomycetes</taxon>
        <taxon>Filobasidiales</taxon>
        <taxon>Filobasidiaceae</taxon>
        <taxon>Naganishia</taxon>
    </lineage>
</organism>
<name>A0ACC2WL40_9TREE</name>
<keyword evidence="2" id="KW-1185">Reference proteome</keyword>
<dbReference type="Proteomes" id="UP001243375">
    <property type="component" value="Unassembled WGS sequence"/>
</dbReference>
<sequence>MYPLHEIPNPAPAPAETQHTAEQSIQLFPANLRDLVVDDPDYYHRNSSNDGGKRAGTNERVVGSAPSPSWNHESPQQGHRISKHTTHERKSSSSRPHHRRDHHHRRKSQHRDDESPDRHSSSRSELTAYKKVDTPAAPADKNGQYALPPDYNARVEKDRLQRENEAERVQAKMAAATGGFPAMLPGPLGMMARPPLLGGMMMPGLGLGTRPPLMPGGMMGLRPPLLGMGMGMGMPFGGGMMNGFNPNALPGRFGRDVLGRDFAGPGGLDHPIPETYDQCHKASRSSLDRQKKGSTRTDDRFLRLFPKVSRAKGSEDGNTADCCGGLVSGFDGWGRPLPGVPNGMFPMRPPGMPHPGQPGTQPVPERTPSPAPELETSHHNHHHESHDSDPERPEEYVPSRMTEAPPMFRRPPSNDERYHYGDFDSFAFSSTRLDRPDRLRRPYQLKDHDVRQDEWSYFIESLSREAYRHQRPHHHSGDSHTHSHPRLTKAVQDLLRAWQHGYFGPRAVQVYVAKGGKKVYDHGYGVPFHRAAMSMYDGRSVYTDITRHRGGSYSDGDRGSSDEESEDTYDSHEEARFSARERAHRRDKRRRRARERREERRAAKHGGGVISGEWEVHFEYTAPTVHGVKSVKYGEKLPYERPS</sequence>
<reference evidence="1" key="1">
    <citation type="submission" date="2023-04" db="EMBL/GenBank/DDBJ databases">
        <title>Draft Genome sequencing of Naganishia species isolated from polar environments using Oxford Nanopore Technology.</title>
        <authorList>
            <person name="Leo P."/>
            <person name="Venkateswaran K."/>
        </authorList>
    </citation>
    <scope>NUCLEOTIDE SEQUENCE</scope>
    <source>
        <strain evidence="1">MNA-CCFEE 5425</strain>
    </source>
</reference>